<protein>
    <submittedName>
        <fullName evidence="1">Uncharacterized protein</fullName>
    </submittedName>
</protein>
<comment type="caution">
    <text evidence="1">The sequence shown here is derived from an EMBL/GenBank/DDBJ whole genome shotgun (WGS) entry which is preliminary data.</text>
</comment>
<dbReference type="AlphaFoldDB" id="A0A9X3NLB7"/>
<name>A0A9X3NLB7_9ACTN</name>
<reference evidence="1" key="1">
    <citation type="submission" date="2021-10" db="EMBL/GenBank/DDBJ databases">
        <title>Streptomonospora sp. nov., isolated from mangrove soil.</title>
        <authorList>
            <person name="Chen X."/>
            <person name="Ge X."/>
            <person name="Liu W."/>
        </authorList>
    </citation>
    <scope>NUCLEOTIDE SEQUENCE</scope>
    <source>
        <strain evidence="1">S1-112</strain>
    </source>
</reference>
<accession>A0A9X3NLB7</accession>
<dbReference type="Proteomes" id="UP001140076">
    <property type="component" value="Unassembled WGS sequence"/>
</dbReference>
<dbReference type="EMBL" id="JAJAQC010000007">
    <property type="protein sequence ID" value="MDA0563934.1"/>
    <property type="molecule type" value="Genomic_DNA"/>
</dbReference>
<evidence type="ECO:0000313" key="2">
    <source>
        <dbReference type="Proteomes" id="UP001140076"/>
    </source>
</evidence>
<dbReference type="RefSeq" id="WP_270071218.1">
    <property type="nucleotide sequence ID" value="NZ_JAJAQC010000007.1"/>
</dbReference>
<gene>
    <name evidence="1" type="ORF">LG943_06270</name>
</gene>
<proteinExistence type="predicted"/>
<evidence type="ECO:0000313" key="1">
    <source>
        <dbReference type="EMBL" id="MDA0563934.1"/>
    </source>
</evidence>
<organism evidence="1 2">
    <name type="scientific">Streptomonospora mangrovi</name>
    <dbReference type="NCBI Taxonomy" id="2883123"/>
    <lineage>
        <taxon>Bacteria</taxon>
        <taxon>Bacillati</taxon>
        <taxon>Actinomycetota</taxon>
        <taxon>Actinomycetes</taxon>
        <taxon>Streptosporangiales</taxon>
        <taxon>Nocardiopsidaceae</taxon>
        <taxon>Streptomonospora</taxon>
    </lineage>
</organism>
<sequence length="48" mass="5061">MSTPETPARPGAEAADPTDLVIERFDNWTTAEDAVVTPTSICTRPAAS</sequence>
<keyword evidence="2" id="KW-1185">Reference proteome</keyword>